<dbReference type="InterPro" id="IPR035890">
    <property type="entry name" value="Anti-sigma-28_factor_FlgM_sf"/>
</dbReference>
<evidence type="ECO:0000313" key="3">
    <source>
        <dbReference type="Proteomes" id="UP000254968"/>
    </source>
</evidence>
<keyword evidence="2" id="KW-0969">Cilium</keyword>
<keyword evidence="2" id="KW-0282">Flagellum</keyword>
<dbReference type="Proteomes" id="UP000254968">
    <property type="component" value="Unassembled WGS sequence"/>
</dbReference>
<feature type="domain" description="Anti-sigma-28 factor FlgM C-terminal" evidence="1">
    <location>
        <begin position="41"/>
        <end position="84"/>
    </location>
</feature>
<keyword evidence="3" id="KW-1185">Reference proteome</keyword>
<evidence type="ECO:0000313" key="2">
    <source>
        <dbReference type="EMBL" id="STX29304.1"/>
    </source>
</evidence>
<keyword evidence="2" id="KW-0966">Cell projection</keyword>
<reference evidence="2 3" key="1">
    <citation type="submission" date="2018-06" db="EMBL/GenBank/DDBJ databases">
        <authorList>
            <consortium name="Pathogen Informatics"/>
            <person name="Doyle S."/>
        </authorList>
    </citation>
    <scope>NUCLEOTIDE SEQUENCE [LARGE SCALE GENOMIC DNA]</scope>
    <source>
        <strain evidence="2 3">NCTC13315</strain>
    </source>
</reference>
<name>A0A378IAD8_9GAMM</name>
<dbReference type="EMBL" id="UGNV01000001">
    <property type="protein sequence ID" value="STX29304.1"/>
    <property type="molecule type" value="Genomic_DNA"/>
</dbReference>
<dbReference type="Pfam" id="PF04316">
    <property type="entry name" value="FlgM"/>
    <property type="match status" value="1"/>
</dbReference>
<organism evidence="2 3">
    <name type="scientific">Legionella beliardensis</name>
    <dbReference type="NCBI Taxonomy" id="91822"/>
    <lineage>
        <taxon>Bacteria</taxon>
        <taxon>Pseudomonadati</taxon>
        <taxon>Pseudomonadota</taxon>
        <taxon>Gammaproteobacteria</taxon>
        <taxon>Legionellales</taxon>
        <taxon>Legionellaceae</taxon>
        <taxon>Legionella</taxon>
    </lineage>
</organism>
<dbReference type="RefSeq" id="WP_115302984.1">
    <property type="nucleotide sequence ID" value="NZ_CAAAHO010000007.1"/>
</dbReference>
<protein>
    <submittedName>
        <fullName evidence="2">Flagellar biosynthesis anti-sigma factor FlgM</fullName>
    </submittedName>
</protein>
<dbReference type="InterPro" id="IPR031316">
    <property type="entry name" value="FlgM_C"/>
</dbReference>
<evidence type="ECO:0000259" key="1">
    <source>
        <dbReference type="Pfam" id="PF04316"/>
    </source>
</evidence>
<sequence length="87" mass="10129">MMDEIEDMVMVKSISNRNTAKLSKNQFLSYSNYDWSLFLSQFSILKEIIHQASTINQTRIMHLKQEIASGRYQINSELIAMKLIADL</sequence>
<proteinExistence type="predicted"/>
<dbReference type="AlphaFoldDB" id="A0A378IAD8"/>
<accession>A0A378IAD8</accession>
<dbReference type="OrthoDB" id="5654317at2"/>
<dbReference type="SUPFAM" id="SSF101498">
    <property type="entry name" value="Anti-sigma factor FlgM"/>
    <property type="match status" value="1"/>
</dbReference>
<gene>
    <name evidence="2" type="ORF">NCTC13315_01843</name>
</gene>